<dbReference type="AlphaFoldDB" id="A0A9P8ALM7"/>
<protein>
    <submittedName>
        <fullName evidence="1">Uncharacterized protein</fullName>
    </submittedName>
</protein>
<organism evidence="1 2">
    <name type="scientific">Guyanagaster necrorhizus</name>
    <dbReference type="NCBI Taxonomy" id="856835"/>
    <lineage>
        <taxon>Eukaryota</taxon>
        <taxon>Fungi</taxon>
        <taxon>Dikarya</taxon>
        <taxon>Basidiomycota</taxon>
        <taxon>Agaricomycotina</taxon>
        <taxon>Agaricomycetes</taxon>
        <taxon>Agaricomycetidae</taxon>
        <taxon>Agaricales</taxon>
        <taxon>Marasmiineae</taxon>
        <taxon>Physalacriaceae</taxon>
        <taxon>Guyanagaster</taxon>
    </lineage>
</organism>
<evidence type="ECO:0000313" key="1">
    <source>
        <dbReference type="EMBL" id="KAG7440373.1"/>
    </source>
</evidence>
<dbReference type="EMBL" id="MU250572">
    <property type="protein sequence ID" value="KAG7440373.1"/>
    <property type="molecule type" value="Genomic_DNA"/>
</dbReference>
<dbReference type="GeneID" id="66106868"/>
<sequence>MSKRSKLSLNAAKNIHRGSTILEQGALAEIEANRDRKAWNPTFAEGIEHIYQKTSKRGYKLTQKVVDNPVSSSINPMVIVQSMKYPGAASAVTKRANKLSSELQVNPIEGDYEDDRSLFLDARDQSRSWILKYMGWQRKKEKRLGINQPGLEPYQPPRDPQSSSLLVPVPYNVNYPMNQSGGTAAGGHQQYQQVLHRGQRELSTCPTLTLHDTVSLTRALLQIHIVTQGTTKPVPPAVHPNVGFNGQSGPSNLTPTVSAATILQPTLPTYAVYDPNGPPNYWIPRGINPIPHFFPATTHICQILSIGRQFTSAHPIQMKFDSLLYHPDRAVTICFAPQCSNNIGISQLFERERAPTSCWAGQIVQTSAAAKTEQTRHHSIAPAKILTENSHGSVTFNSVQFGAGCYYSIDNIERRTNGIA</sequence>
<name>A0A9P8ALM7_9AGAR</name>
<accession>A0A9P8ALM7</accession>
<evidence type="ECO:0000313" key="2">
    <source>
        <dbReference type="Proteomes" id="UP000812287"/>
    </source>
</evidence>
<dbReference type="Proteomes" id="UP000812287">
    <property type="component" value="Unassembled WGS sequence"/>
</dbReference>
<gene>
    <name evidence="1" type="ORF">BT62DRAFT_924047</name>
</gene>
<comment type="caution">
    <text evidence="1">The sequence shown here is derived from an EMBL/GenBank/DDBJ whole genome shotgun (WGS) entry which is preliminary data.</text>
</comment>
<proteinExistence type="predicted"/>
<reference evidence="1" key="1">
    <citation type="submission" date="2020-11" db="EMBL/GenBank/DDBJ databases">
        <title>Adaptations for nitrogen fixation in a non-lichenized fungal sporocarp promotes dispersal by wood-feeding termites.</title>
        <authorList>
            <consortium name="DOE Joint Genome Institute"/>
            <person name="Koch R.A."/>
            <person name="Yoon G."/>
            <person name="Arayal U."/>
            <person name="Lail K."/>
            <person name="Amirebrahimi M."/>
            <person name="Labutti K."/>
            <person name="Lipzen A."/>
            <person name="Riley R."/>
            <person name="Barry K."/>
            <person name="Henrissat B."/>
            <person name="Grigoriev I.V."/>
            <person name="Herr J.R."/>
            <person name="Aime M.C."/>
        </authorList>
    </citation>
    <scope>NUCLEOTIDE SEQUENCE</scope>
    <source>
        <strain evidence="1">MCA 3950</strain>
    </source>
</reference>
<keyword evidence="2" id="KW-1185">Reference proteome</keyword>
<dbReference type="RefSeq" id="XP_043033873.1">
    <property type="nucleotide sequence ID" value="XM_043184571.1"/>
</dbReference>